<dbReference type="RefSeq" id="WP_092498432.1">
    <property type="nucleotide sequence ID" value="NZ_FOFG01000014.1"/>
</dbReference>
<dbReference type="Proteomes" id="UP000199647">
    <property type="component" value="Unassembled WGS sequence"/>
</dbReference>
<gene>
    <name evidence="1" type="ORF">SAMN05216548_11410</name>
</gene>
<organism evidence="1 2">
    <name type="scientific">Faunimonas pinastri</name>
    <dbReference type="NCBI Taxonomy" id="1855383"/>
    <lineage>
        <taxon>Bacteria</taxon>
        <taxon>Pseudomonadati</taxon>
        <taxon>Pseudomonadota</taxon>
        <taxon>Alphaproteobacteria</taxon>
        <taxon>Hyphomicrobiales</taxon>
        <taxon>Afifellaceae</taxon>
        <taxon>Faunimonas</taxon>
    </lineage>
</organism>
<dbReference type="EMBL" id="FOFG01000014">
    <property type="protein sequence ID" value="SER26029.1"/>
    <property type="molecule type" value="Genomic_DNA"/>
</dbReference>
<proteinExistence type="predicted"/>
<name>A0A1H9MRC3_9HYPH</name>
<dbReference type="OrthoDB" id="9157642at2"/>
<sequence length="283" mass="31340">MHTFPAGVAVNVVIPLIDLNGDPVTPTGLRARVLDQNGEEVVAFSDISFETGATDIDIMVKAATNTLAPFPDQKQDGTFDEEGILQATTGARTVELEITTEGGVFTTGQTYLLQARNRFVLLRNTFQTYEQALIHVSTMPRLAGWNAATDMERQNALVEAFRRLTRLGYRVQRPEDQDIMYRAAVADDTVIPATLWRYMDAELWQRYPSRFRLALCKAQVAEADEVLQGGTANAKRRSGLLSESIGESSMMFRSGKPLDLGMSSAALEYLAGYLEFRVTTTRS</sequence>
<evidence type="ECO:0000313" key="1">
    <source>
        <dbReference type="EMBL" id="SER26029.1"/>
    </source>
</evidence>
<protein>
    <submittedName>
        <fullName evidence="1">Uncharacterized protein</fullName>
    </submittedName>
</protein>
<dbReference type="AlphaFoldDB" id="A0A1H9MRC3"/>
<reference evidence="1 2" key="1">
    <citation type="submission" date="2016-10" db="EMBL/GenBank/DDBJ databases">
        <authorList>
            <person name="de Groot N.N."/>
        </authorList>
    </citation>
    <scope>NUCLEOTIDE SEQUENCE [LARGE SCALE GENOMIC DNA]</scope>
    <source>
        <strain evidence="1 2">A52C2</strain>
    </source>
</reference>
<dbReference type="STRING" id="1855383.SAMN05216548_11410"/>
<keyword evidence="2" id="KW-1185">Reference proteome</keyword>
<evidence type="ECO:0000313" key="2">
    <source>
        <dbReference type="Proteomes" id="UP000199647"/>
    </source>
</evidence>
<accession>A0A1H9MRC3</accession>